<feature type="transmembrane region" description="Helical" evidence="5">
    <location>
        <begin position="62"/>
        <end position="79"/>
    </location>
</feature>
<accession>R7QBU8</accession>
<dbReference type="Gramene" id="CDF35519">
    <property type="protein sequence ID" value="CDF35519"/>
    <property type="gene ID" value="CHC_T00003851001"/>
</dbReference>
<feature type="transmembrane region" description="Helical" evidence="5">
    <location>
        <begin position="110"/>
        <end position="130"/>
    </location>
</feature>
<dbReference type="Pfam" id="PF03151">
    <property type="entry name" value="TPT"/>
    <property type="match status" value="1"/>
</dbReference>
<protein>
    <recommendedName>
        <fullName evidence="6">Sugar phosphate transporter domain-containing protein</fullName>
    </recommendedName>
</protein>
<evidence type="ECO:0000256" key="1">
    <source>
        <dbReference type="ARBA" id="ARBA00004141"/>
    </source>
</evidence>
<keyword evidence="4 5" id="KW-0472">Membrane</keyword>
<dbReference type="InterPro" id="IPR050186">
    <property type="entry name" value="TPT_transporter"/>
</dbReference>
<evidence type="ECO:0000313" key="7">
    <source>
        <dbReference type="EMBL" id="CDF35519.1"/>
    </source>
</evidence>
<feature type="transmembrane region" description="Helical" evidence="5">
    <location>
        <begin position="142"/>
        <end position="163"/>
    </location>
</feature>
<evidence type="ECO:0000259" key="6">
    <source>
        <dbReference type="Pfam" id="PF03151"/>
    </source>
</evidence>
<reference evidence="8" key="1">
    <citation type="journal article" date="2013" name="Proc. Natl. Acad. Sci. U.S.A.">
        <title>Genome structure and metabolic features in the red seaweed Chondrus crispus shed light on evolution of the Archaeplastida.</title>
        <authorList>
            <person name="Collen J."/>
            <person name="Porcel B."/>
            <person name="Carre W."/>
            <person name="Ball S.G."/>
            <person name="Chaparro C."/>
            <person name="Tonon T."/>
            <person name="Barbeyron T."/>
            <person name="Michel G."/>
            <person name="Noel B."/>
            <person name="Valentin K."/>
            <person name="Elias M."/>
            <person name="Artiguenave F."/>
            <person name="Arun A."/>
            <person name="Aury J.M."/>
            <person name="Barbosa-Neto J.F."/>
            <person name="Bothwell J.H."/>
            <person name="Bouget F.Y."/>
            <person name="Brillet L."/>
            <person name="Cabello-Hurtado F."/>
            <person name="Capella-Gutierrez S."/>
            <person name="Charrier B."/>
            <person name="Cladiere L."/>
            <person name="Cock J.M."/>
            <person name="Coelho S.M."/>
            <person name="Colleoni C."/>
            <person name="Czjzek M."/>
            <person name="Da Silva C."/>
            <person name="Delage L."/>
            <person name="Denoeud F."/>
            <person name="Deschamps P."/>
            <person name="Dittami S.M."/>
            <person name="Gabaldon T."/>
            <person name="Gachon C.M."/>
            <person name="Groisillier A."/>
            <person name="Herve C."/>
            <person name="Jabbari K."/>
            <person name="Katinka M."/>
            <person name="Kloareg B."/>
            <person name="Kowalczyk N."/>
            <person name="Labadie K."/>
            <person name="Leblanc C."/>
            <person name="Lopez P.J."/>
            <person name="McLachlan D.H."/>
            <person name="Meslet-Cladiere L."/>
            <person name="Moustafa A."/>
            <person name="Nehr Z."/>
            <person name="Nyvall Collen P."/>
            <person name="Panaud O."/>
            <person name="Partensky F."/>
            <person name="Poulain J."/>
            <person name="Rensing S.A."/>
            <person name="Rousvoal S."/>
            <person name="Samson G."/>
            <person name="Symeonidi A."/>
            <person name="Weissenbach J."/>
            <person name="Zambounis A."/>
            <person name="Wincker P."/>
            <person name="Boyen C."/>
        </authorList>
    </citation>
    <scope>NUCLEOTIDE SEQUENCE [LARGE SCALE GENOMIC DNA]</scope>
    <source>
        <strain evidence="8">cv. Stackhouse</strain>
    </source>
</reference>
<dbReference type="PhylomeDB" id="R7QBU8"/>
<evidence type="ECO:0000256" key="5">
    <source>
        <dbReference type="SAM" id="Phobius"/>
    </source>
</evidence>
<feature type="domain" description="Sugar phosphate transporter" evidence="6">
    <location>
        <begin position="3"/>
        <end position="255"/>
    </location>
</feature>
<dbReference type="GO" id="GO:0016020">
    <property type="term" value="C:membrane"/>
    <property type="evidence" value="ECO:0007669"/>
    <property type="project" value="UniProtKB-SubCell"/>
</dbReference>
<comment type="subcellular location">
    <subcellularLocation>
        <location evidence="1">Membrane</location>
        <topology evidence="1">Multi-pass membrane protein</topology>
    </subcellularLocation>
</comment>
<sequence>MLAQLCVSVAALSVMRLLRVVIIPRRSARQLAVLAIPATFFIGNVTVGLVALQLVNIPMFSAFRRLSVLSVMLVEWLVLGRTASRHILLTVFVMVFGSFVAGLGDLSFTLLGYCLVFLNNFITAANLVSIKKATAILSLDALPLFYYVSLISLPIVFLLALLSGELHNAVHAVQTRPELQTPSFAFALAMSAASAFLINFLTNMCTQLTSPLTTAITGQMKNILQTVLGIFAFGYKITPLNLFGLAVALFGSLLFARFKYVDSQAAKLQAKKIAANQLPMTLSHSAPTPFPDKAGVAGIPGSDDETMLLRQAARHVSIAVGGHSPHMA</sequence>
<evidence type="ECO:0000256" key="4">
    <source>
        <dbReference type="ARBA" id="ARBA00023136"/>
    </source>
</evidence>
<dbReference type="RefSeq" id="XP_005715338.1">
    <property type="nucleotide sequence ID" value="XM_005715281.1"/>
</dbReference>
<feature type="transmembrane region" description="Helical" evidence="5">
    <location>
        <begin position="31"/>
        <end position="56"/>
    </location>
</feature>
<organism evidence="7 8">
    <name type="scientific">Chondrus crispus</name>
    <name type="common">Carrageen Irish moss</name>
    <name type="synonym">Polymorpha crispa</name>
    <dbReference type="NCBI Taxonomy" id="2769"/>
    <lineage>
        <taxon>Eukaryota</taxon>
        <taxon>Rhodophyta</taxon>
        <taxon>Florideophyceae</taxon>
        <taxon>Rhodymeniophycidae</taxon>
        <taxon>Gigartinales</taxon>
        <taxon>Gigartinaceae</taxon>
        <taxon>Chondrus</taxon>
    </lineage>
</organism>
<dbReference type="InterPro" id="IPR004853">
    <property type="entry name" value="Sugar_P_trans_dom"/>
</dbReference>
<dbReference type="GeneID" id="17323053"/>
<feature type="transmembrane region" description="Helical" evidence="5">
    <location>
        <begin position="183"/>
        <end position="202"/>
    </location>
</feature>
<evidence type="ECO:0000256" key="2">
    <source>
        <dbReference type="ARBA" id="ARBA00022692"/>
    </source>
</evidence>
<evidence type="ECO:0000313" key="8">
    <source>
        <dbReference type="Proteomes" id="UP000012073"/>
    </source>
</evidence>
<dbReference type="OMA" id="YAYCKLQ"/>
<name>R7QBU8_CHOCR</name>
<dbReference type="PANTHER" id="PTHR11132">
    <property type="entry name" value="SOLUTE CARRIER FAMILY 35"/>
    <property type="match status" value="1"/>
</dbReference>
<feature type="transmembrane region" description="Helical" evidence="5">
    <location>
        <begin position="86"/>
        <end position="104"/>
    </location>
</feature>
<dbReference type="Proteomes" id="UP000012073">
    <property type="component" value="Unassembled WGS sequence"/>
</dbReference>
<keyword evidence="8" id="KW-1185">Reference proteome</keyword>
<gene>
    <name evidence="7" type="ORF">CHC_T00003851001</name>
</gene>
<keyword evidence="2 5" id="KW-0812">Transmembrane</keyword>
<dbReference type="EMBL" id="HG001733">
    <property type="protein sequence ID" value="CDF35519.1"/>
    <property type="molecule type" value="Genomic_DNA"/>
</dbReference>
<evidence type="ECO:0000256" key="3">
    <source>
        <dbReference type="ARBA" id="ARBA00022989"/>
    </source>
</evidence>
<dbReference type="OrthoDB" id="417037at2759"/>
<dbReference type="AlphaFoldDB" id="R7QBU8"/>
<proteinExistence type="predicted"/>
<dbReference type="KEGG" id="ccp:CHC_T00003851001"/>
<keyword evidence="3 5" id="KW-1133">Transmembrane helix</keyword>